<organism evidence="1 2">
    <name type="scientific">Ajellomyces capsulatus (strain G186AR / H82 / ATCC MYA-2454 / RMSCC 2432)</name>
    <name type="common">Darling's disease fungus</name>
    <name type="synonym">Histoplasma capsulatum</name>
    <dbReference type="NCBI Taxonomy" id="447093"/>
    <lineage>
        <taxon>Eukaryota</taxon>
        <taxon>Fungi</taxon>
        <taxon>Dikarya</taxon>
        <taxon>Ascomycota</taxon>
        <taxon>Pezizomycotina</taxon>
        <taxon>Eurotiomycetes</taxon>
        <taxon>Eurotiomycetidae</taxon>
        <taxon>Onygenales</taxon>
        <taxon>Ajellomycetaceae</taxon>
        <taxon>Histoplasma</taxon>
    </lineage>
</organism>
<dbReference type="Gene3D" id="2.40.160.20">
    <property type="match status" value="1"/>
</dbReference>
<name>C0NKF3_AJECG</name>
<keyword evidence="2" id="KW-1185">Reference proteome</keyword>
<dbReference type="Proteomes" id="UP000001631">
    <property type="component" value="Unassembled WGS sequence"/>
</dbReference>
<protein>
    <submittedName>
        <fullName evidence="1">Uncharacterized protein</fullName>
    </submittedName>
</protein>
<gene>
    <name evidence="1" type="ORF">HCBG_03633</name>
</gene>
<proteinExistence type="predicted"/>
<dbReference type="HOGENOM" id="CLU_096872_1_0_1"/>
<dbReference type="Pfam" id="PF11578">
    <property type="entry name" value="DUF3237"/>
    <property type="match status" value="1"/>
</dbReference>
<dbReference type="InParanoid" id="C0NKF3"/>
<reference evidence="1" key="1">
    <citation type="submission" date="2009-02" db="EMBL/GenBank/DDBJ databases">
        <title>The Genome Sequence of Ajellomyces capsulatus strain G186AR.</title>
        <authorList>
            <consortium name="The Broad Institute Genome Sequencing Platform"/>
            <person name="Champion M."/>
            <person name="Cuomo C."/>
            <person name="Ma L.-J."/>
            <person name="Henn M.R."/>
            <person name="Sil A."/>
            <person name="Goldman B."/>
            <person name="Young S.K."/>
            <person name="Kodira C.D."/>
            <person name="Zeng Q."/>
            <person name="Koehrsen M."/>
            <person name="Alvarado L."/>
            <person name="Berlin A."/>
            <person name="Borenstein D."/>
            <person name="Chen Z."/>
            <person name="Engels R."/>
            <person name="Freedman E."/>
            <person name="Gellesch M."/>
            <person name="Goldberg J."/>
            <person name="Griggs A."/>
            <person name="Gujja S."/>
            <person name="Heiman D."/>
            <person name="Hepburn T."/>
            <person name="Howarth C."/>
            <person name="Jen D."/>
            <person name="Larson L."/>
            <person name="Lewis B."/>
            <person name="Mehta T."/>
            <person name="Park D."/>
            <person name="Pearson M."/>
            <person name="Roberts A."/>
            <person name="Saif S."/>
            <person name="Shea T."/>
            <person name="Shenoy N."/>
            <person name="Sisk P."/>
            <person name="Stolte C."/>
            <person name="Sykes S."/>
            <person name="Walk T."/>
            <person name="White J."/>
            <person name="Yandava C."/>
            <person name="Klein B."/>
            <person name="McEwen J.G."/>
            <person name="Puccia R."/>
            <person name="Goldman G.H."/>
            <person name="Felipe M.S."/>
            <person name="Nino-Vega G."/>
            <person name="San-Blas G."/>
            <person name="Taylor J."/>
            <person name="Mendoza L."/>
            <person name="Galagan J."/>
            <person name="Nusbaum C."/>
            <person name="Birren B."/>
        </authorList>
    </citation>
    <scope>NUCLEOTIDE SEQUENCE</scope>
    <source>
        <strain evidence="1">G186AR</strain>
    </source>
</reference>
<dbReference type="EMBL" id="GG663366">
    <property type="protein sequence ID" value="EEH08344.1"/>
    <property type="molecule type" value="Genomic_DNA"/>
</dbReference>
<evidence type="ECO:0000313" key="2">
    <source>
        <dbReference type="Proteomes" id="UP000001631"/>
    </source>
</evidence>
<dbReference type="GeneID" id="69036649"/>
<dbReference type="STRING" id="447093.C0NKF3"/>
<accession>C0NKF3</accession>
<sequence>MAHFPSLEPAFTMQPMISGNIESESTFSPALSGEFVGQGNDYIHVDPDGEHLRLDAHGTIYLNYTGIVDMTPAVEAIMSGESESTVTSFGNSFIHLTFETGGEKYASLETGVWVGGGHFIYEKGEAPIVEYKVSKVTFKV</sequence>
<evidence type="ECO:0000313" key="1">
    <source>
        <dbReference type="EMBL" id="EEH08344.1"/>
    </source>
</evidence>
<dbReference type="AlphaFoldDB" id="C0NKF3"/>
<dbReference type="VEuPathDB" id="FungiDB:I7I50_07309"/>
<dbReference type="RefSeq" id="XP_045288825.1">
    <property type="nucleotide sequence ID" value="XM_045430682.1"/>
</dbReference>